<accession>A0A1S1NWD1</accession>
<keyword evidence="2" id="KW-1185">Reference proteome</keyword>
<dbReference type="GO" id="GO:0030572">
    <property type="term" value="F:phosphatidyltransferase activity"/>
    <property type="evidence" value="ECO:0007669"/>
    <property type="project" value="UniProtKB-ARBA"/>
</dbReference>
<dbReference type="InterPro" id="IPR001736">
    <property type="entry name" value="PLipase_D/transphosphatidylase"/>
</dbReference>
<dbReference type="KEGG" id="kuy:FY550_13800"/>
<dbReference type="Proteomes" id="UP000322553">
    <property type="component" value="Chromosome"/>
</dbReference>
<dbReference type="OrthoDB" id="9814092at2"/>
<dbReference type="GO" id="GO:0032049">
    <property type="term" value="P:cardiolipin biosynthetic process"/>
    <property type="evidence" value="ECO:0007669"/>
    <property type="project" value="UniProtKB-ARBA"/>
</dbReference>
<organism evidence="1 2">
    <name type="scientific">Kushneria phosphatilytica</name>
    <dbReference type="NCBI Taxonomy" id="657387"/>
    <lineage>
        <taxon>Bacteria</taxon>
        <taxon>Pseudomonadati</taxon>
        <taxon>Pseudomonadota</taxon>
        <taxon>Gammaproteobacteria</taxon>
        <taxon>Oceanospirillales</taxon>
        <taxon>Halomonadaceae</taxon>
        <taxon>Kushneria</taxon>
    </lineage>
</organism>
<evidence type="ECO:0000313" key="2">
    <source>
        <dbReference type="Proteomes" id="UP000322553"/>
    </source>
</evidence>
<name>A0A1S1NWD1_9GAMM</name>
<dbReference type="PANTHER" id="PTHR21248">
    <property type="entry name" value="CARDIOLIPIN SYNTHASE"/>
    <property type="match status" value="1"/>
</dbReference>
<dbReference type="PANTHER" id="PTHR21248:SF12">
    <property type="entry name" value="CARDIOLIPIN SYNTHASE C"/>
    <property type="match status" value="1"/>
</dbReference>
<dbReference type="Gene3D" id="3.30.870.10">
    <property type="entry name" value="Endonuclease Chain A"/>
    <property type="match status" value="2"/>
</dbReference>
<proteinExistence type="predicted"/>
<reference evidence="1 2" key="1">
    <citation type="submission" date="2019-08" db="EMBL/GenBank/DDBJ databases">
        <title>Complete genome sequence of Kushneria sp. YCWA18, a halophilic phosphate-solubilizing bacterium isolated from Daqiao saltern in China.</title>
        <authorList>
            <person name="Du G.-X."/>
            <person name="Qu L.-Y."/>
        </authorList>
    </citation>
    <scope>NUCLEOTIDE SEQUENCE [LARGE SCALE GENOMIC DNA]</scope>
    <source>
        <strain evidence="1 2">YCWA18</strain>
    </source>
</reference>
<dbReference type="CDD" id="cd09111">
    <property type="entry name" value="PLDc_ymdC_like_1"/>
    <property type="match status" value="1"/>
</dbReference>
<dbReference type="PROSITE" id="PS50035">
    <property type="entry name" value="PLD"/>
    <property type="match status" value="2"/>
</dbReference>
<dbReference type="RefSeq" id="WP_070977961.1">
    <property type="nucleotide sequence ID" value="NZ_CP043420.1"/>
</dbReference>
<protein>
    <submittedName>
        <fullName evidence="1">Phospholipase D family protein</fullName>
    </submittedName>
</protein>
<dbReference type="SUPFAM" id="SSF56024">
    <property type="entry name" value="Phospholipase D/nuclease"/>
    <property type="match status" value="2"/>
</dbReference>
<dbReference type="EMBL" id="CP043420">
    <property type="protein sequence ID" value="QEL12103.1"/>
    <property type="molecule type" value="Genomic_DNA"/>
</dbReference>
<sequence length="503" mass="57942">MTESEPDKGVTPGEPVTPLLNTRPAASLLDEWVSRHDHPEQGGVRLLTEGRDALEKRRRLAQLATRRIEVISYLVEEGNTTRALLDDLLCAAERNVQVCLLVDDLSAIQLQTMLAAFDTHPNVEVRVFNPVRFWRQSIWSQRLAMVLTGWRSHRRMHNKLWLVDRRVGIAGGRNLGDDYFSADSEYNFADLDLLMAGGPVIDEMTGCFEAYWSSRSVERLDRLVTATHGWQWCLEQFDQRDDFNDERLRSSDQLEGLGRLATEELIPARARLLWDNPAKVECAWWRRPPLEYCLTPALADAINEVQKELYLVSAYFIPSEREHIDLEALLKRGVSLVALTNSLEGNDTPIVQGGYAFWRPRLLRLGARLHELRFDTRRPGKHQRRKRLASRFGALSSSLHGKAMAMDRDRVFIGSYNMDPRSMWWNTEMGLLVESERINEQLRKTIERSLAPERSFQVVLADRQLSWHWRDEGAERSSTREPGSWWHRVQAWVGALPGVSRLL</sequence>
<evidence type="ECO:0000313" key="1">
    <source>
        <dbReference type="EMBL" id="QEL12103.1"/>
    </source>
</evidence>
<dbReference type="STRING" id="657387.BH688_07040"/>
<dbReference type="Pfam" id="PF13091">
    <property type="entry name" value="PLDc_2"/>
    <property type="match status" value="2"/>
</dbReference>
<gene>
    <name evidence="1" type="ORF">FY550_13800</name>
</gene>
<dbReference type="InterPro" id="IPR025202">
    <property type="entry name" value="PLD-like_dom"/>
</dbReference>
<dbReference type="CDD" id="cd09113">
    <property type="entry name" value="PLDc_ymdC_like_2"/>
    <property type="match status" value="1"/>
</dbReference>
<dbReference type="SMART" id="SM00155">
    <property type="entry name" value="PLDc"/>
    <property type="match status" value="2"/>
</dbReference>
<dbReference type="AlphaFoldDB" id="A0A1S1NWD1"/>